<dbReference type="EMBL" id="CAWUFR010000008">
    <property type="protein sequence ID" value="CAK6951974.1"/>
    <property type="molecule type" value="Genomic_DNA"/>
</dbReference>
<protein>
    <submittedName>
        <fullName evidence="1">Flocculation protein FLO11-like</fullName>
    </submittedName>
</protein>
<accession>A0AAV1MZ54</accession>
<sequence>MDLRDYEQYKLKVQANIQQISRNERNSFFEEKLFCRTLKLDTGEDVVGQEDLDRIQRQQELMELVKDNLVKGQEKTRDEIKLSDKTSDFKVEDKV</sequence>
<reference evidence="1 2" key="1">
    <citation type="submission" date="2024-01" db="EMBL/GenBank/DDBJ databases">
        <authorList>
            <person name="Alioto T."/>
            <person name="Alioto T."/>
            <person name="Gomez Garrido J."/>
        </authorList>
    </citation>
    <scope>NUCLEOTIDE SEQUENCE [LARGE SCALE GENOMIC DNA]</scope>
</reference>
<evidence type="ECO:0000313" key="1">
    <source>
        <dbReference type="EMBL" id="CAK6951974.1"/>
    </source>
</evidence>
<organism evidence="1 2">
    <name type="scientific">Scomber scombrus</name>
    <name type="common">Atlantic mackerel</name>
    <name type="synonym">Scomber vernalis</name>
    <dbReference type="NCBI Taxonomy" id="13677"/>
    <lineage>
        <taxon>Eukaryota</taxon>
        <taxon>Metazoa</taxon>
        <taxon>Chordata</taxon>
        <taxon>Craniata</taxon>
        <taxon>Vertebrata</taxon>
        <taxon>Euteleostomi</taxon>
        <taxon>Actinopterygii</taxon>
        <taxon>Neopterygii</taxon>
        <taxon>Teleostei</taxon>
        <taxon>Neoteleostei</taxon>
        <taxon>Acanthomorphata</taxon>
        <taxon>Pelagiaria</taxon>
        <taxon>Scombriformes</taxon>
        <taxon>Scombridae</taxon>
        <taxon>Scomber</taxon>
    </lineage>
</organism>
<name>A0AAV1MZ54_SCOSC</name>
<dbReference type="AlphaFoldDB" id="A0AAV1MZ54"/>
<dbReference type="Proteomes" id="UP001314229">
    <property type="component" value="Unassembled WGS sequence"/>
</dbReference>
<comment type="caution">
    <text evidence="1">The sequence shown here is derived from an EMBL/GenBank/DDBJ whole genome shotgun (WGS) entry which is preliminary data.</text>
</comment>
<gene>
    <name evidence="1" type="ORF">FSCOSCO3_A026241</name>
</gene>
<keyword evidence="2" id="KW-1185">Reference proteome</keyword>
<evidence type="ECO:0000313" key="2">
    <source>
        <dbReference type="Proteomes" id="UP001314229"/>
    </source>
</evidence>
<proteinExistence type="predicted"/>